<dbReference type="OrthoDB" id="153510at2"/>
<dbReference type="GO" id="GO:0016989">
    <property type="term" value="F:sigma factor antagonist activity"/>
    <property type="evidence" value="ECO:0007669"/>
    <property type="project" value="TreeGrafter"/>
</dbReference>
<evidence type="ECO:0000259" key="12">
    <source>
        <dbReference type="Pfam" id="PF10099"/>
    </source>
</evidence>
<dbReference type="Proteomes" id="UP000030011">
    <property type="component" value="Unassembled WGS sequence"/>
</dbReference>
<reference evidence="13 14" key="1">
    <citation type="submission" date="2013-08" db="EMBL/GenBank/DDBJ databases">
        <title>The genome sequence of Knoellia subterranea.</title>
        <authorList>
            <person name="Zhu W."/>
            <person name="Wang G."/>
        </authorList>
    </citation>
    <scope>NUCLEOTIDE SEQUENCE [LARGE SCALE GENOMIC DNA]</scope>
    <source>
        <strain evidence="13 14">KCTC 19937</strain>
    </source>
</reference>
<comment type="subcellular location">
    <subcellularLocation>
        <location evidence="2">Cell membrane</location>
    </subcellularLocation>
    <subcellularLocation>
        <location evidence="1">Membrane</location>
        <topology evidence="1">Single-pass membrane protein</topology>
    </subcellularLocation>
</comment>
<dbReference type="AlphaFoldDB" id="A0A0A0JGF0"/>
<dbReference type="Gene3D" id="1.10.10.1320">
    <property type="entry name" value="Anti-sigma factor, zinc-finger domain"/>
    <property type="match status" value="1"/>
</dbReference>
<dbReference type="PANTHER" id="PTHR37461:SF1">
    <property type="entry name" value="ANTI-SIGMA-K FACTOR RSKA"/>
    <property type="match status" value="1"/>
</dbReference>
<keyword evidence="5" id="KW-1133">Transmembrane helix</keyword>
<dbReference type="InterPro" id="IPR041916">
    <property type="entry name" value="Anti_sigma_zinc_sf"/>
</dbReference>
<proteinExistence type="predicted"/>
<feature type="region of interest" description="Disordered" evidence="11">
    <location>
        <begin position="75"/>
        <end position="113"/>
    </location>
</feature>
<evidence type="ECO:0000256" key="4">
    <source>
        <dbReference type="ARBA" id="ARBA00022692"/>
    </source>
</evidence>
<evidence type="ECO:0000256" key="9">
    <source>
        <dbReference type="ARBA" id="ARBA00029829"/>
    </source>
</evidence>
<keyword evidence="7" id="KW-0472">Membrane</keyword>
<organism evidence="13 14">
    <name type="scientific">Knoellia subterranea KCTC 19937</name>
    <dbReference type="NCBI Taxonomy" id="1385521"/>
    <lineage>
        <taxon>Bacteria</taxon>
        <taxon>Bacillati</taxon>
        <taxon>Actinomycetota</taxon>
        <taxon>Actinomycetes</taxon>
        <taxon>Micrococcales</taxon>
        <taxon>Intrasporangiaceae</taxon>
        <taxon>Knoellia</taxon>
    </lineage>
</organism>
<keyword evidence="8" id="KW-0804">Transcription</keyword>
<dbReference type="GO" id="GO:0005886">
    <property type="term" value="C:plasma membrane"/>
    <property type="evidence" value="ECO:0007669"/>
    <property type="project" value="UniProtKB-SubCell"/>
</dbReference>
<sequence length="264" mass="27161">MNPDTHALAGAHAVDAVTDEERRSFELHLEECADCRAEVAELRATAAALAADTELTPPPALRGSVLSAISRTRQLSPITDGGSSASAPTDASASSDEQDTEAQEADAVGQTDELAARRTSWRPWLAAAVAAAVLAFGAVVWQPWDDAPAQITATDQILRAPDAERVSLPMDGSEITIVRSPAKRQAVFVADDMPAAPAGKAYQLWLDLPGKGMVSAGMIPTAGSSVTVMLTGDATAATGAGITLEPAAGSTQPTSDPVALFAFT</sequence>
<feature type="compositionally biased region" description="Low complexity" evidence="11">
    <location>
        <begin position="83"/>
        <end position="95"/>
    </location>
</feature>
<dbReference type="InterPro" id="IPR018764">
    <property type="entry name" value="RskA_C"/>
</dbReference>
<evidence type="ECO:0000256" key="5">
    <source>
        <dbReference type="ARBA" id="ARBA00022989"/>
    </source>
</evidence>
<evidence type="ECO:0000256" key="6">
    <source>
        <dbReference type="ARBA" id="ARBA00023015"/>
    </source>
</evidence>
<evidence type="ECO:0000256" key="7">
    <source>
        <dbReference type="ARBA" id="ARBA00023136"/>
    </source>
</evidence>
<dbReference type="STRING" id="1385521.N803_04955"/>
<accession>A0A0A0JGF0</accession>
<dbReference type="PANTHER" id="PTHR37461">
    <property type="entry name" value="ANTI-SIGMA-K FACTOR RSKA"/>
    <property type="match status" value="1"/>
</dbReference>
<evidence type="ECO:0000256" key="2">
    <source>
        <dbReference type="ARBA" id="ARBA00004236"/>
    </source>
</evidence>
<keyword evidence="4" id="KW-0812">Transmembrane</keyword>
<evidence type="ECO:0000256" key="3">
    <source>
        <dbReference type="ARBA" id="ARBA00022475"/>
    </source>
</evidence>
<dbReference type="Pfam" id="PF10099">
    <property type="entry name" value="RskA_C"/>
    <property type="match status" value="1"/>
</dbReference>
<name>A0A0A0JGF0_9MICO</name>
<evidence type="ECO:0000256" key="1">
    <source>
        <dbReference type="ARBA" id="ARBA00004167"/>
    </source>
</evidence>
<keyword evidence="3" id="KW-1003">Cell membrane</keyword>
<dbReference type="eggNOG" id="COG5343">
    <property type="taxonomic scope" value="Bacteria"/>
</dbReference>
<evidence type="ECO:0000313" key="14">
    <source>
        <dbReference type="Proteomes" id="UP000030011"/>
    </source>
</evidence>
<comment type="caution">
    <text evidence="13">The sequence shown here is derived from an EMBL/GenBank/DDBJ whole genome shotgun (WGS) entry which is preliminary data.</text>
</comment>
<evidence type="ECO:0000256" key="8">
    <source>
        <dbReference type="ARBA" id="ARBA00023163"/>
    </source>
</evidence>
<protein>
    <recommendedName>
        <fullName evidence="10">Regulator of SigK</fullName>
    </recommendedName>
    <alternativeName>
        <fullName evidence="9">Sigma-K anti-sigma factor RskA</fullName>
    </alternativeName>
</protein>
<evidence type="ECO:0000313" key="13">
    <source>
        <dbReference type="EMBL" id="KGN36213.1"/>
    </source>
</evidence>
<evidence type="ECO:0000256" key="10">
    <source>
        <dbReference type="ARBA" id="ARBA00030803"/>
    </source>
</evidence>
<dbReference type="EMBL" id="AVPK01000014">
    <property type="protein sequence ID" value="KGN36213.1"/>
    <property type="molecule type" value="Genomic_DNA"/>
</dbReference>
<keyword evidence="6" id="KW-0805">Transcription regulation</keyword>
<keyword evidence="14" id="KW-1185">Reference proteome</keyword>
<dbReference type="GO" id="GO:0006417">
    <property type="term" value="P:regulation of translation"/>
    <property type="evidence" value="ECO:0007669"/>
    <property type="project" value="TreeGrafter"/>
</dbReference>
<evidence type="ECO:0000256" key="11">
    <source>
        <dbReference type="SAM" id="MobiDB-lite"/>
    </source>
</evidence>
<dbReference type="RefSeq" id="WP_035907252.1">
    <property type="nucleotide sequence ID" value="NZ_AVPK01000014.1"/>
</dbReference>
<feature type="domain" description="Anti-sigma K factor RskA C-terminal" evidence="12">
    <location>
        <begin position="125"/>
        <end position="258"/>
    </location>
</feature>
<dbReference type="InterPro" id="IPR051474">
    <property type="entry name" value="Anti-sigma-K/W_factor"/>
</dbReference>
<gene>
    <name evidence="13" type="ORF">N803_04955</name>
</gene>